<comment type="similarity">
    <text evidence="2 12">Belongs to the enolase family.</text>
</comment>
<evidence type="ECO:0000313" key="18">
    <source>
        <dbReference type="EMBL" id="KQC86469.1"/>
    </source>
</evidence>
<evidence type="ECO:0000256" key="6">
    <source>
        <dbReference type="ARBA" id="ARBA00022525"/>
    </source>
</evidence>
<evidence type="ECO:0000256" key="14">
    <source>
        <dbReference type="PIRSR" id="PIRSR001400-2"/>
    </source>
</evidence>
<feature type="binding site" evidence="12">
    <location>
        <position position="372"/>
    </location>
    <ligand>
        <name>(2R)-2-phosphoglycerate</name>
        <dbReference type="ChEBI" id="CHEBI:58289"/>
    </ligand>
</feature>
<evidence type="ECO:0000256" key="9">
    <source>
        <dbReference type="ARBA" id="ARBA00023152"/>
    </source>
</evidence>
<keyword evidence="19" id="KW-1185">Reference proteome</keyword>
<feature type="domain" description="Enolase C-terminal TIM barrel" evidence="16">
    <location>
        <begin position="141"/>
        <end position="430"/>
    </location>
</feature>
<organism evidence="18 19">
    <name type="scientific">Butyribacter intestini</name>
    <dbReference type="NCBI Taxonomy" id="1703332"/>
    <lineage>
        <taxon>Bacteria</taxon>
        <taxon>Bacillati</taxon>
        <taxon>Bacillota</taxon>
        <taxon>Clostridia</taxon>
        <taxon>Lachnospirales</taxon>
        <taxon>Lachnospiraceae</taxon>
        <taxon>Butyribacter</taxon>
    </lineage>
</organism>
<name>A0AAW3JWA0_9FIRM</name>
<evidence type="ECO:0000256" key="15">
    <source>
        <dbReference type="PIRSR" id="PIRSR001400-3"/>
    </source>
</evidence>
<feature type="binding site" evidence="14">
    <location>
        <position position="393"/>
    </location>
    <ligand>
        <name>substrate</name>
    </ligand>
</feature>
<comment type="caution">
    <text evidence="18">The sequence shown here is derived from an EMBL/GenBank/DDBJ whole genome shotgun (WGS) entry which is preliminary data.</text>
</comment>
<dbReference type="GO" id="GO:0009986">
    <property type="term" value="C:cell surface"/>
    <property type="evidence" value="ECO:0007669"/>
    <property type="project" value="UniProtKB-SubCell"/>
</dbReference>
<evidence type="ECO:0000256" key="12">
    <source>
        <dbReference type="HAMAP-Rule" id="MF_00318"/>
    </source>
</evidence>
<dbReference type="EMBL" id="LLKB01000001">
    <property type="protein sequence ID" value="KQC86469.1"/>
    <property type="molecule type" value="Genomic_DNA"/>
</dbReference>
<feature type="binding site" evidence="12">
    <location>
        <position position="393"/>
    </location>
    <ligand>
        <name>(2R)-2-phosphoglycerate</name>
        <dbReference type="ChEBI" id="CHEBI:58289"/>
    </ligand>
</feature>
<dbReference type="GO" id="GO:0006096">
    <property type="term" value="P:glycolytic process"/>
    <property type="evidence" value="ECO:0007669"/>
    <property type="project" value="UniProtKB-UniRule"/>
</dbReference>
<evidence type="ECO:0000259" key="17">
    <source>
        <dbReference type="SMART" id="SM01193"/>
    </source>
</evidence>
<comment type="cofactor">
    <cofactor evidence="15">
        <name>Mg(2+)</name>
        <dbReference type="ChEBI" id="CHEBI:18420"/>
    </cofactor>
    <text evidence="15">Mg(2+) is required for catalysis and for stabilizing the dimer.</text>
</comment>
<dbReference type="Pfam" id="PF00113">
    <property type="entry name" value="Enolase_C"/>
    <property type="match status" value="1"/>
</dbReference>
<evidence type="ECO:0000259" key="16">
    <source>
        <dbReference type="SMART" id="SM01192"/>
    </source>
</evidence>
<feature type="binding site" evidence="14">
    <location>
        <begin position="369"/>
        <end position="372"/>
    </location>
    <ligand>
        <name>substrate</name>
    </ligand>
</feature>
<dbReference type="CDD" id="cd03313">
    <property type="entry name" value="enolase"/>
    <property type="match status" value="1"/>
</dbReference>
<feature type="active site" description="Proton donor" evidence="12 13">
    <location>
        <position position="208"/>
    </location>
</feature>
<evidence type="ECO:0000256" key="11">
    <source>
        <dbReference type="ARBA" id="ARBA00048951"/>
    </source>
</evidence>
<feature type="binding site" evidence="14">
    <location>
        <position position="157"/>
    </location>
    <ligand>
        <name>substrate</name>
    </ligand>
</feature>
<feature type="binding site" evidence="12 15">
    <location>
        <position position="245"/>
    </location>
    <ligand>
        <name>Mg(2+)</name>
        <dbReference type="ChEBI" id="CHEBI:18420"/>
    </ligand>
</feature>
<keyword evidence="5 12" id="KW-0963">Cytoplasm</keyword>
<dbReference type="GO" id="GO:0005576">
    <property type="term" value="C:extracellular region"/>
    <property type="evidence" value="ECO:0007669"/>
    <property type="project" value="UniProtKB-SubCell"/>
</dbReference>
<accession>A0AAW3JWA0</accession>
<comment type="catalytic activity">
    <reaction evidence="11">
        <text>(2R)-2-phosphoglycerate = phosphoenolpyruvate + H2O</text>
        <dbReference type="Rhea" id="RHEA:10164"/>
        <dbReference type="ChEBI" id="CHEBI:15377"/>
        <dbReference type="ChEBI" id="CHEBI:58289"/>
        <dbReference type="ChEBI" id="CHEBI:58702"/>
        <dbReference type="EC" id="4.2.1.11"/>
    </reaction>
    <physiologicalReaction direction="left-to-right" evidence="11">
        <dbReference type="Rhea" id="RHEA:10165"/>
    </physiologicalReaction>
</comment>
<dbReference type="Proteomes" id="UP000050833">
    <property type="component" value="Unassembled WGS sequence"/>
</dbReference>
<dbReference type="HAMAP" id="MF_00318">
    <property type="entry name" value="Enolase"/>
    <property type="match status" value="1"/>
</dbReference>
<dbReference type="GO" id="GO:0000015">
    <property type="term" value="C:phosphopyruvate hydratase complex"/>
    <property type="evidence" value="ECO:0007669"/>
    <property type="project" value="InterPro"/>
</dbReference>
<evidence type="ECO:0000256" key="1">
    <source>
        <dbReference type="ARBA" id="ARBA00005031"/>
    </source>
</evidence>
<dbReference type="InterPro" id="IPR000941">
    <property type="entry name" value="Enolase"/>
</dbReference>
<dbReference type="GO" id="GO:0004634">
    <property type="term" value="F:phosphopyruvate hydratase activity"/>
    <property type="evidence" value="ECO:0007669"/>
    <property type="project" value="UniProtKB-UniRule"/>
</dbReference>
<feature type="binding site" evidence="12 15">
    <location>
        <position position="290"/>
    </location>
    <ligand>
        <name>Mg(2+)</name>
        <dbReference type="ChEBI" id="CHEBI:18420"/>
    </ligand>
</feature>
<evidence type="ECO:0000256" key="3">
    <source>
        <dbReference type="ARBA" id="ARBA00012058"/>
    </source>
</evidence>
<dbReference type="SFLD" id="SFLDS00001">
    <property type="entry name" value="Enolase"/>
    <property type="match status" value="1"/>
</dbReference>
<evidence type="ECO:0000256" key="7">
    <source>
        <dbReference type="ARBA" id="ARBA00022723"/>
    </source>
</evidence>
<comment type="pathway">
    <text evidence="1 12">Carbohydrate degradation; glycolysis; pyruvate from D-glyceraldehyde 3-phosphate: step 4/5.</text>
</comment>
<dbReference type="PRINTS" id="PR00148">
    <property type="entry name" value="ENOLASE"/>
</dbReference>
<proteinExistence type="inferred from homology"/>
<dbReference type="Gene3D" id="3.30.390.10">
    <property type="entry name" value="Enolase-like, N-terminal domain"/>
    <property type="match status" value="1"/>
</dbReference>
<sequence>MTYLEIEKVVGREILDSRGNPTVEAEVHLIDGTVGRGTAPSGASTGEFEALELRDGDKERYLGKGVTKAVANINTTINDVLAGMDASDIYAIDAAMIKADGTKGKTKLGANAILAVSIACCRAAGTALEIPLYRFLGGISGNKLPVPMMNIVNGGCHALSSGLDVQEFMIMPVGAPSFKECLRWCAEVFHALAAILKERGLATSVGDEGGFAPALKSDEEAIETILEAVKKAGYEPGKDFRIAMDAASSEWKTGTVGEYKLPKAGTVYTSEQLIEHWKSLVEKYPIISIEDALDEEDWEGWQKLTKELGDKVQLVGDDLFVTNTERLSKGIQLGCGNSILIKLNQIGSVSETLEAIKMAHKAGYTAISSHRSGETADTTIADLAVALNTCQIKTGAPSRSERVAKYNQLLRIEEELGESAVYPGMDAFNVK</sequence>
<protein>
    <recommendedName>
        <fullName evidence="4 12">Enolase</fullName>
        <ecNumber evidence="3 12">4.2.1.11</ecNumber>
    </recommendedName>
    <alternativeName>
        <fullName evidence="12">2-phospho-D-glycerate hydro-lyase</fullName>
    </alternativeName>
    <alternativeName>
        <fullName evidence="12">2-phosphoglycerate dehydratase</fullName>
    </alternativeName>
</protein>
<dbReference type="PIRSF" id="PIRSF001400">
    <property type="entry name" value="Enolase"/>
    <property type="match status" value="1"/>
</dbReference>
<dbReference type="PANTHER" id="PTHR11902:SF1">
    <property type="entry name" value="ENOLASE"/>
    <property type="match status" value="1"/>
</dbReference>
<feature type="binding site" evidence="12">
    <location>
        <position position="371"/>
    </location>
    <ligand>
        <name>(2R)-2-phosphoglycerate</name>
        <dbReference type="ChEBI" id="CHEBI:58289"/>
    </ligand>
</feature>
<dbReference type="Pfam" id="PF03952">
    <property type="entry name" value="Enolase_N"/>
    <property type="match status" value="1"/>
</dbReference>
<feature type="domain" description="Enolase N-terminal" evidence="17">
    <location>
        <begin position="6"/>
        <end position="136"/>
    </location>
</feature>
<dbReference type="Gene3D" id="3.20.20.120">
    <property type="entry name" value="Enolase-like C-terminal domain"/>
    <property type="match status" value="1"/>
</dbReference>
<dbReference type="SFLD" id="SFLDF00002">
    <property type="entry name" value="enolase"/>
    <property type="match status" value="1"/>
</dbReference>
<dbReference type="RefSeq" id="WP_055942008.1">
    <property type="nucleotide sequence ID" value="NZ_JAQDCV010000001.1"/>
</dbReference>
<dbReference type="PROSITE" id="PS00164">
    <property type="entry name" value="ENOLASE"/>
    <property type="match status" value="1"/>
</dbReference>
<evidence type="ECO:0000256" key="2">
    <source>
        <dbReference type="ARBA" id="ARBA00009604"/>
    </source>
</evidence>
<evidence type="ECO:0000256" key="10">
    <source>
        <dbReference type="ARBA" id="ARBA00023239"/>
    </source>
</evidence>
<comment type="function">
    <text evidence="12">Catalyzes the reversible conversion of 2-phosphoglycerate (2-PG) into phosphoenolpyruvate (PEP). It is essential for the degradation of carbohydrates via glycolysis.</text>
</comment>
<dbReference type="FunFam" id="3.20.20.120:FF:000001">
    <property type="entry name" value="Enolase"/>
    <property type="match status" value="1"/>
</dbReference>
<dbReference type="InterPro" id="IPR020811">
    <property type="entry name" value="Enolase_N"/>
</dbReference>
<feature type="binding site" evidence="14">
    <location>
        <position position="317"/>
    </location>
    <ligand>
        <name>substrate</name>
    </ligand>
</feature>
<feature type="binding site" evidence="12">
    <location>
        <position position="342"/>
    </location>
    <ligand>
        <name>(2R)-2-phosphoglycerate</name>
        <dbReference type="ChEBI" id="CHEBI:58289"/>
    </ligand>
</feature>
<feature type="active site" description="Proton acceptor" evidence="12 13">
    <location>
        <position position="342"/>
    </location>
</feature>
<dbReference type="SMART" id="SM01193">
    <property type="entry name" value="Enolase_N"/>
    <property type="match status" value="1"/>
</dbReference>
<comment type="cofactor">
    <cofactor evidence="12">
        <name>Mg(2+)</name>
        <dbReference type="ChEBI" id="CHEBI:18420"/>
    </cofactor>
    <text evidence="12">Binds a second Mg(2+) ion via substrate during catalysis.</text>
</comment>
<keyword evidence="8 12" id="KW-0460">Magnesium</keyword>
<dbReference type="SFLD" id="SFLDG00178">
    <property type="entry name" value="enolase"/>
    <property type="match status" value="1"/>
</dbReference>
<gene>
    <name evidence="12 18" type="primary">eno</name>
    <name evidence="18" type="ORF">APZ18_04600</name>
</gene>
<dbReference type="EC" id="4.2.1.11" evidence="3 12"/>
<keyword evidence="6 12" id="KW-0964">Secreted</keyword>
<keyword evidence="10 12" id="KW-0456">Lyase</keyword>
<reference evidence="18 19" key="1">
    <citation type="submission" date="2015-10" db="EMBL/GenBank/DDBJ databases">
        <title>Butyribacter intestini gen. nov., sp. nov., a butyric acid-producing bacterium of the family Lachnospiraceae isolated from the human faeces.</title>
        <authorList>
            <person name="Zou Y."/>
            <person name="Xue W."/>
            <person name="Luo G."/>
            <person name="Lv M."/>
        </authorList>
    </citation>
    <scope>NUCLEOTIDE SEQUENCE [LARGE SCALE GENOMIC DNA]</scope>
    <source>
        <strain evidence="18 19">TF01-11</strain>
    </source>
</reference>
<dbReference type="SUPFAM" id="SSF54826">
    <property type="entry name" value="Enolase N-terminal domain-like"/>
    <property type="match status" value="1"/>
</dbReference>
<evidence type="ECO:0000256" key="4">
    <source>
        <dbReference type="ARBA" id="ARBA00017068"/>
    </source>
</evidence>
<dbReference type="GO" id="GO:0000287">
    <property type="term" value="F:magnesium ion binding"/>
    <property type="evidence" value="ECO:0007669"/>
    <property type="project" value="UniProtKB-UniRule"/>
</dbReference>
<dbReference type="PANTHER" id="PTHR11902">
    <property type="entry name" value="ENOLASE"/>
    <property type="match status" value="1"/>
</dbReference>
<evidence type="ECO:0000256" key="8">
    <source>
        <dbReference type="ARBA" id="ARBA00022842"/>
    </source>
</evidence>
<dbReference type="FunFam" id="3.30.390.10:FF:000001">
    <property type="entry name" value="Enolase"/>
    <property type="match status" value="1"/>
</dbReference>
<dbReference type="InterPro" id="IPR029017">
    <property type="entry name" value="Enolase-like_N"/>
</dbReference>
<dbReference type="InterPro" id="IPR020810">
    <property type="entry name" value="Enolase_C"/>
</dbReference>
<dbReference type="InterPro" id="IPR020809">
    <property type="entry name" value="Enolase_CS"/>
</dbReference>
<dbReference type="SUPFAM" id="SSF51604">
    <property type="entry name" value="Enolase C-terminal domain-like"/>
    <property type="match status" value="1"/>
</dbReference>
<evidence type="ECO:0000256" key="5">
    <source>
        <dbReference type="ARBA" id="ARBA00022490"/>
    </source>
</evidence>
<keyword evidence="7 12" id="KW-0479">Metal-binding</keyword>
<comment type="subcellular location">
    <subcellularLocation>
        <location evidence="12">Cytoplasm</location>
    </subcellularLocation>
    <subcellularLocation>
        <location evidence="12">Secreted</location>
    </subcellularLocation>
    <subcellularLocation>
        <location evidence="12">Cell surface</location>
    </subcellularLocation>
    <text evidence="12">Fractions of enolase are present in both the cytoplasm and on the cell surface.</text>
</comment>
<dbReference type="SMART" id="SM01192">
    <property type="entry name" value="Enolase_C"/>
    <property type="match status" value="1"/>
</dbReference>
<dbReference type="NCBIfam" id="TIGR01060">
    <property type="entry name" value="eno"/>
    <property type="match status" value="1"/>
</dbReference>
<feature type="binding site" evidence="14">
    <location>
        <position position="167"/>
    </location>
    <ligand>
        <name>substrate</name>
    </ligand>
</feature>
<dbReference type="InterPro" id="IPR036849">
    <property type="entry name" value="Enolase-like_C_sf"/>
</dbReference>
<feature type="binding site" evidence="14">
    <location>
        <position position="290"/>
    </location>
    <ligand>
        <name>substrate</name>
    </ligand>
</feature>
<evidence type="ECO:0000256" key="13">
    <source>
        <dbReference type="PIRSR" id="PIRSR001400-1"/>
    </source>
</evidence>
<feature type="binding site" evidence="12 15">
    <location>
        <position position="317"/>
    </location>
    <ligand>
        <name>Mg(2+)</name>
        <dbReference type="ChEBI" id="CHEBI:18420"/>
    </ligand>
</feature>
<evidence type="ECO:0000313" key="19">
    <source>
        <dbReference type="Proteomes" id="UP000050833"/>
    </source>
</evidence>
<keyword evidence="9 12" id="KW-0324">Glycolysis</keyword>
<feature type="binding site" evidence="12">
    <location>
        <position position="166"/>
    </location>
    <ligand>
        <name>(2R)-2-phosphoglycerate</name>
        <dbReference type="ChEBI" id="CHEBI:58289"/>
    </ligand>
</feature>
<dbReference type="AlphaFoldDB" id="A0AAW3JWA0"/>